<accession>A0A2S5ZV00</accession>
<feature type="domain" description="Abortive phage infection protein C-terminal" evidence="1">
    <location>
        <begin position="234"/>
        <end position="436"/>
    </location>
</feature>
<gene>
    <name evidence="2" type="ORF">C5F51_35160</name>
</gene>
<dbReference type="RefSeq" id="WP_104364825.1">
    <property type="nucleotide sequence ID" value="NZ_PSZD01000043.1"/>
</dbReference>
<reference evidence="2 3" key="1">
    <citation type="submission" date="2018-02" db="EMBL/GenBank/DDBJ databases">
        <title>8 Nocardia nova and 1 Nocardia cyriacigeorgica strain used for evolution to TMP-SMX.</title>
        <authorList>
            <person name="Mehta H."/>
            <person name="Weng J."/>
            <person name="Shamoo Y."/>
        </authorList>
    </citation>
    <scope>NUCLEOTIDE SEQUENCE [LARGE SCALE GENOMIC DNA]</scope>
    <source>
        <strain evidence="2 3">BAA2227</strain>
    </source>
</reference>
<sequence>MGLLHLGQIKQALESAYVPHLNLEGAAQEHHKLSRAVAALAMEDRSGLSIETVGKSVTDHSDDGGIDGVVYAADRSTLIFVQSKWTDTANGLSLGDVLKFIHGVEKILRNDWSSFGGPIMSRRSEIEDILFQPGTKIELIVATTTTAELAQPQIDALEQFSAAMNDASNIASYTYMNQGRLHQSVASEAGSQIDLTVNLRSWGSYREEGCVAYYGTVSADEVVAWYKNHGDLLFSRNIRGALTGSDVNDSIVETAGADPSRFWFFNNGITAIAESFEQAPHINQKSGKFTFTRTSVVNGAQTVSSLAQAAREKPELVESADVFVRFVTVDDPEGEFARLVTRRTNTQNRVGGREFVALDPEQERIRMEFGVSGFRYAYRSGETVTDASKGCDLTDATVALACATGIDEAVLAKRELSRLWEDTAKAPYKALFNPSVTATHVWTAVEVMRKVDQTIELVKPRLSAKDRALVVHGNRFILWAVMDRLKVRKVKAGIDFTLPFDDGEISKVTELAVNKTIELVNEHYADSYPQPLFKNQTKCRAMGSLIAEALGG</sequence>
<comment type="caution">
    <text evidence="2">The sequence shown here is derived from an EMBL/GenBank/DDBJ whole genome shotgun (WGS) entry which is preliminary data.</text>
</comment>
<organism evidence="2 3">
    <name type="scientific">Nocardia nova</name>
    <dbReference type="NCBI Taxonomy" id="37330"/>
    <lineage>
        <taxon>Bacteria</taxon>
        <taxon>Bacillati</taxon>
        <taxon>Actinomycetota</taxon>
        <taxon>Actinomycetes</taxon>
        <taxon>Mycobacteriales</taxon>
        <taxon>Nocardiaceae</taxon>
        <taxon>Nocardia</taxon>
    </lineage>
</organism>
<evidence type="ECO:0000313" key="3">
    <source>
        <dbReference type="Proteomes" id="UP000238356"/>
    </source>
</evidence>
<keyword evidence="3" id="KW-1185">Reference proteome</keyword>
<name>A0A2S5ZV00_9NOCA</name>
<dbReference type="Pfam" id="PF10592">
    <property type="entry name" value="AIPR"/>
    <property type="match status" value="1"/>
</dbReference>
<proteinExistence type="predicted"/>
<protein>
    <recommendedName>
        <fullName evidence="1">Abortive phage infection protein C-terminal domain-containing protein</fullName>
    </recommendedName>
</protein>
<evidence type="ECO:0000313" key="2">
    <source>
        <dbReference type="EMBL" id="PPJ19606.1"/>
    </source>
</evidence>
<dbReference type="EMBL" id="PSZD01000043">
    <property type="protein sequence ID" value="PPJ19606.1"/>
    <property type="molecule type" value="Genomic_DNA"/>
</dbReference>
<dbReference type="Proteomes" id="UP000238356">
    <property type="component" value="Unassembled WGS sequence"/>
</dbReference>
<evidence type="ECO:0000259" key="1">
    <source>
        <dbReference type="Pfam" id="PF10592"/>
    </source>
</evidence>
<dbReference type="AlphaFoldDB" id="A0A2S5ZV00"/>
<dbReference type="InterPro" id="IPR018891">
    <property type="entry name" value="AIPR_C"/>
</dbReference>